<sequence>MGAGDALLAGFLAAGGGRDALPAALAWGAAATGLAGSRMPTPADVDRVGVTIHPAVETGRALEEGR</sequence>
<dbReference type="EMBL" id="BAAALN010000011">
    <property type="protein sequence ID" value="GAA1245149.1"/>
    <property type="molecule type" value="Genomic_DNA"/>
</dbReference>
<evidence type="ECO:0000313" key="1">
    <source>
        <dbReference type="EMBL" id="GAA1245149.1"/>
    </source>
</evidence>
<evidence type="ECO:0008006" key="3">
    <source>
        <dbReference type="Google" id="ProtNLM"/>
    </source>
</evidence>
<evidence type="ECO:0000313" key="2">
    <source>
        <dbReference type="Proteomes" id="UP001500653"/>
    </source>
</evidence>
<dbReference type="InterPro" id="IPR029056">
    <property type="entry name" value="Ribokinase-like"/>
</dbReference>
<reference evidence="2" key="1">
    <citation type="journal article" date="2019" name="Int. J. Syst. Evol. Microbiol.">
        <title>The Global Catalogue of Microorganisms (GCM) 10K type strain sequencing project: providing services to taxonomists for standard genome sequencing and annotation.</title>
        <authorList>
            <consortium name="The Broad Institute Genomics Platform"/>
            <consortium name="The Broad Institute Genome Sequencing Center for Infectious Disease"/>
            <person name="Wu L."/>
            <person name="Ma J."/>
        </authorList>
    </citation>
    <scope>NUCLEOTIDE SEQUENCE [LARGE SCALE GENOMIC DNA]</scope>
    <source>
        <strain evidence="2">JCM 13023</strain>
    </source>
</reference>
<accession>A0ABP4H4D2</accession>
<comment type="caution">
    <text evidence="1">The sequence shown here is derived from an EMBL/GenBank/DDBJ whole genome shotgun (WGS) entry which is preliminary data.</text>
</comment>
<organism evidence="1 2">
    <name type="scientific">Prauserella halophila</name>
    <dbReference type="NCBI Taxonomy" id="185641"/>
    <lineage>
        <taxon>Bacteria</taxon>
        <taxon>Bacillati</taxon>
        <taxon>Actinomycetota</taxon>
        <taxon>Actinomycetes</taxon>
        <taxon>Pseudonocardiales</taxon>
        <taxon>Pseudonocardiaceae</taxon>
        <taxon>Prauserella</taxon>
    </lineage>
</organism>
<gene>
    <name evidence="1" type="ORF">GCM10009676_33810</name>
</gene>
<dbReference type="Gene3D" id="3.40.1190.20">
    <property type="match status" value="1"/>
</dbReference>
<proteinExistence type="predicted"/>
<dbReference type="Proteomes" id="UP001500653">
    <property type="component" value="Unassembled WGS sequence"/>
</dbReference>
<protein>
    <recommendedName>
        <fullName evidence="3">PfkB family carbohydrate kinase</fullName>
    </recommendedName>
</protein>
<name>A0ABP4H4D2_9PSEU</name>
<keyword evidence="2" id="KW-1185">Reference proteome</keyword>